<dbReference type="EMBL" id="BAABME010007611">
    <property type="protein sequence ID" value="GAA0171290.1"/>
    <property type="molecule type" value="Genomic_DNA"/>
</dbReference>
<keyword evidence="5" id="KW-0472">Membrane</keyword>
<dbReference type="PANTHER" id="PTHR20961:SF108">
    <property type="entry name" value="GLYCOSYLTRANSFERASE"/>
    <property type="match status" value="1"/>
</dbReference>
<evidence type="ECO:0000313" key="8">
    <source>
        <dbReference type="Proteomes" id="UP001454036"/>
    </source>
</evidence>
<keyword evidence="8" id="KW-1185">Reference proteome</keyword>
<gene>
    <name evidence="7" type="ORF">LIER_25359</name>
</gene>
<dbReference type="PANTHER" id="PTHR20961">
    <property type="entry name" value="GLYCOSYLTRANSFERASE"/>
    <property type="match status" value="1"/>
</dbReference>
<organism evidence="7 8">
    <name type="scientific">Lithospermum erythrorhizon</name>
    <name type="common">Purple gromwell</name>
    <name type="synonym">Lithospermum officinale var. erythrorhizon</name>
    <dbReference type="NCBI Taxonomy" id="34254"/>
    <lineage>
        <taxon>Eukaryota</taxon>
        <taxon>Viridiplantae</taxon>
        <taxon>Streptophyta</taxon>
        <taxon>Embryophyta</taxon>
        <taxon>Tracheophyta</taxon>
        <taxon>Spermatophyta</taxon>
        <taxon>Magnoliopsida</taxon>
        <taxon>eudicotyledons</taxon>
        <taxon>Gunneridae</taxon>
        <taxon>Pentapetalae</taxon>
        <taxon>asterids</taxon>
        <taxon>lamiids</taxon>
        <taxon>Boraginales</taxon>
        <taxon>Boraginaceae</taxon>
        <taxon>Boraginoideae</taxon>
        <taxon>Lithospermeae</taxon>
        <taxon>Lithospermum</taxon>
    </lineage>
</organism>
<dbReference type="AlphaFoldDB" id="A0AAV3R858"/>
<sequence>MEKESNRLVLRVTPAIFLITLLLLYYNYYCSNFLQFDSVDVEISQTIRNDEQASKSISEGPNSTIEEHEWLISGQETNGTVDDHELKLISREEEFNITDDHILQPKNENIYDTSNNTGRRFSSIETNETTEQVLQAPAKVVHKTKGSRDSTQSPLSRLVRGEDRKQLKATGFACDARQSFIVCLSDKNVSIDTRTMKMYIPYNTKTSEIKKTEVRPYARREDHGLLQSVTPIQIIQGNPTPPSCQYTHNEPAVIFSIGGFTGNLFHEFNEVIIPLYITTHHLRSRVRFIIVNYRQSIVNKYAKIISHLSSFKEMNPAVDRRVHCFSGAIAGLTFHDHLTVNSKEIPGGYSMHNFRQFLRETYNLKVENVSEIQKPVLMLISRTTTRRFLNEGEMVSMMKGLGFDVIVTKKPEKMSNLNKFSKVVNKCSVLVGTHGAGLTNQLFLPNGAVTIQIEPLGLDWPSAFYFGNPAPAMGLHYIRYKIEAEESSLLEQYGPNHPAIVDPASIFAQGFQVTRTTYVDQQNMIVNVSRFRETLIEALRLVGHSPPPSNS</sequence>
<keyword evidence="3" id="KW-0808">Transferase</keyword>
<evidence type="ECO:0000256" key="2">
    <source>
        <dbReference type="ARBA" id="ARBA00022676"/>
    </source>
</evidence>
<dbReference type="Pfam" id="PF04577">
    <property type="entry name" value="Glyco_transf_61"/>
    <property type="match status" value="1"/>
</dbReference>
<evidence type="ECO:0000256" key="4">
    <source>
        <dbReference type="ARBA" id="ARBA00023180"/>
    </source>
</evidence>
<keyword evidence="5" id="KW-1133">Transmembrane helix</keyword>
<evidence type="ECO:0000256" key="5">
    <source>
        <dbReference type="SAM" id="Phobius"/>
    </source>
</evidence>
<dbReference type="Proteomes" id="UP001454036">
    <property type="component" value="Unassembled WGS sequence"/>
</dbReference>
<accession>A0AAV3R858</accession>
<feature type="domain" description="Glycosyltransferase 61 catalytic" evidence="6">
    <location>
        <begin position="309"/>
        <end position="450"/>
    </location>
</feature>
<keyword evidence="5" id="KW-0812">Transmembrane</keyword>
<keyword evidence="4" id="KW-0325">Glycoprotein</keyword>
<evidence type="ECO:0000259" key="6">
    <source>
        <dbReference type="Pfam" id="PF04577"/>
    </source>
</evidence>
<evidence type="ECO:0000313" key="7">
    <source>
        <dbReference type="EMBL" id="GAA0171290.1"/>
    </source>
</evidence>
<evidence type="ECO:0000256" key="3">
    <source>
        <dbReference type="ARBA" id="ARBA00022679"/>
    </source>
</evidence>
<comment type="caution">
    <text evidence="7">The sequence shown here is derived from an EMBL/GenBank/DDBJ whole genome shotgun (WGS) entry which is preliminary data.</text>
</comment>
<dbReference type="InterPro" id="IPR007657">
    <property type="entry name" value="Glycosyltransferase_61"/>
</dbReference>
<evidence type="ECO:0000256" key="1">
    <source>
        <dbReference type="ARBA" id="ARBA00004323"/>
    </source>
</evidence>
<protein>
    <submittedName>
        <fullName evidence="7">Glycosyltransferase</fullName>
    </submittedName>
</protein>
<name>A0AAV3R858_LITER</name>
<proteinExistence type="predicted"/>
<dbReference type="GO" id="GO:0016763">
    <property type="term" value="F:pentosyltransferase activity"/>
    <property type="evidence" value="ECO:0007669"/>
    <property type="project" value="UniProtKB-ARBA"/>
</dbReference>
<dbReference type="InterPro" id="IPR049625">
    <property type="entry name" value="Glyco_transf_61_cat"/>
</dbReference>
<feature type="transmembrane region" description="Helical" evidence="5">
    <location>
        <begin position="12"/>
        <end position="29"/>
    </location>
</feature>
<comment type="subcellular location">
    <subcellularLocation>
        <location evidence="1">Golgi apparatus membrane</location>
        <topology evidence="1">Single-pass type II membrane protein</topology>
    </subcellularLocation>
</comment>
<reference evidence="7 8" key="1">
    <citation type="submission" date="2024-01" db="EMBL/GenBank/DDBJ databases">
        <title>The complete chloroplast genome sequence of Lithospermum erythrorhizon: insights into the phylogenetic relationship among Boraginaceae species and the maternal lineages of purple gromwells.</title>
        <authorList>
            <person name="Okada T."/>
            <person name="Watanabe K."/>
        </authorList>
    </citation>
    <scope>NUCLEOTIDE SEQUENCE [LARGE SCALE GENOMIC DNA]</scope>
</reference>
<dbReference type="GO" id="GO:0000139">
    <property type="term" value="C:Golgi membrane"/>
    <property type="evidence" value="ECO:0007669"/>
    <property type="project" value="UniProtKB-SubCell"/>
</dbReference>
<keyword evidence="2" id="KW-0328">Glycosyltransferase</keyword>